<dbReference type="InterPro" id="IPR000620">
    <property type="entry name" value="EamA_dom"/>
</dbReference>
<proteinExistence type="predicted"/>
<comment type="caution">
    <text evidence="3">The sequence shown here is derived from an EMBL/GenBank/DDBJ whole genome shotgun (WGS) entry which is preliminary data.</text>
</comment>
<feature type="transmembrane region" description="Helical" evidence="1">
    <location>
        <begin position="68"/>
        <end position="91"/>
    </location>
</feature>
<name>A0A845MEK1_9PROT</name>
<sequence length="290" mass="30886">MIKISPHLRGILITAAGVIMLSPDGLLVRLVAADSATILFWRGLFFGLAIFGFYFLRRGLGAVNLIRVMGRRGLIAAAFFSLSTCFFVLAITHTTVANALVIIATAPLFAAVFSWLVLKEPIPVATWMAIIVCIGGISLIFMGSLGGGSRQGDFYAILCAFMIAAQVTTVRHARTIDMVPSLGIAGLLTALLALPFSAPLAVTGLGFAYLGVLGLLVLPLAFGLITVGPRYISAPEVSLLMLMESVLGPFWVWLVLNEVPDNETVLGGAIVISTLMVHTGHAYFKKRRPA</sequence>
<dbReference type="AlphaFoldDB" id="A0A845MEK1"/>
<feature type="transmembrane region" description="Helical" evidence="1">
    <location>
        <begin position="182"/>
        <end position="201"/>
    </location>
</feature>
<feature type="transmembrane region" description="Helical" evidence="1">
    <location>
        <begin position="207"/>
        <end position="225"/>
    </location>
</feature>
<dbReference type="RefSeq" id="WP_161338470.1">
    <property type="nucleotide sequence ID" value="NZ_JBHSDG010000006.1"/>
</dbReference>
<feature type="transmembrane region" description="Helical" evidence="1">
    <location>
        <begin position="124"/>
        <end position="142"/>
    </location>
</feature>
<gene>
    <name evidence="3" type="ORF">GQF03_06880</name>
</gene>
<evidence type="ECO:0000313" key="4">
    <source>
        <dbReference type="Proteomes" id="UP000445696"/>
    </source>
</evidence>
<organism evidence="3 4">
    <name type="scientific">Sneathiella chungangensis</name>
    <dbReference type="NCBI Taxonomy" id="1418234"/>
    <lineage>
        <taxon>Bacteria</taxon>
        <taxon>Pseudomonadati</taxon>
        <taxon>Pseudomonadota</taxon>
        <taxon>Alphaproteobacteria</taxon>
        <taxon>Sneathiellales</taxon>
        <taxon>Sneathiellaceae</taxon>
        <taxon>Sneathiella</taxon>
    </lineage>
</organism>
<keyword evidence="1" id="KW-0472">Membrane</keyword>
<dbReference type="EMBL" id="WTVA01000002">
    <property type="protein sequence ID" value="MZR22052.1"/>
    <property type="molecule type" value="Genomic_DNA"/>
</dbReference>
<feature type="transmembrane region" description="Helical" evidence="1">
    <location>
        <begin position="97"/>
        <end position="117"/>
    </location>
</feature>
<keyword evidence="1" id="KW-1133">Transmembrane helix</keyword>
<dbReference type="PANTHER" id="PTHR22911">
    <property type="entry name" value="ACYL-MALONYL CONDENSING ENZYME-RELATED"/>
    <property type="match status" value="1"/>
</dbReference>
<keyword evidence="1" id="KW-0812">Transmembrane</keyword>
<protein>
    <submittedName>
        <fullName evidence="3">EamA family transporter</fullName>
    </submittedName>
</protein>
<feature type="transmembrane region" description="Helical" evidence="1">
    <location>
        <begin position="154"/>
        <end position="170"/>
    </location>
</feature>
<feature type="transmembrane region" description="Helical" evidence="1">
    <location>
        <begin position="266"/>
        <end position="284"/>
    </location>
</feature>
<feature type="domain" description="EamA" evidence="2">
    <location>
        <begin position="152"/>
        <end position="276"/>
    </location>
</feature>
<accession>A0A845MEK1</accession>
<keyword evidence="4" id="KW-1185">Reference proteome</keyword>
<dbReference type="GO" id="GO:0016020">
    <property type="term" value="C:membrane"/>
    <property type="evidence" value="ECO:0007669"/>
    <property type="project" value="InterPro"/>
</dbReference>
<feature type="transmembrane region" description="Helical" evidence="1">
    <location>
        <begin position="12"/>
        <end position="32"/>
    </location>
</feature>
<dbReference type="Pfam" id="PF00892">
    <property type="entry name" value="EamA"/>
    <property type="match status" value="2"/>
</dbReference>
<evidence type="ECO:0000313" key="3">
    <source>
        <dbReference type="EMBL" id="MZR22052.1"/>
    </source>
</evidence>
<dbReference type="Proteomes" id="UP000445696">
    <property type="component" value="Unassembled WGS sequence"/>
</dbReference>
<feature type="domain" description="EamA" evidence="2">
    <location>
        <begin position="9"/>
        <end position="141"/>
    </location>
</feature>
<evidence type="ECO:0000259" key="2">
    <source>
        <dbReference type="Pfam" id="PF00892"/>
    </source>
</evidence>
<dbReference type="PANTHER" id="PTHR22911:SF135">
    <property type="entry name" value="BLR4310 PROTEIN"/>
    <property type="match status" value="1"/>
</dbReference>
<reference evidence="3 4" key="1">
    <citation type="journal article" date="2014" name="Int. J. Syst. Evol. Microbiol.">
        <title>Sneathiella chungangensis sp. nov., isolated from a marine sand, and emended description of the genus Sneathiella.</title>
        <authorList>
            <person name="Siamphan C."/>
            <person name="Kim H."/>
            <person name="Lee J.S."/>
            <person name="Kim W."/>
        </authorList>
    </citation>
    <scope>NUCLEOTIDE SEQUENCE [LARGE SCALE GENOMIC DNA]</scope>
    <source>
        <strain evidence="3 4">KCTC 32476</strain>
    </source>
</reference>
<dbReference type="InterPro" id="IPR037185">
    <property type="entry name" value="EmrE-like"/>
</dbReference>
<dbReference type="OrthoDB" id="8690132at2"/>
<evidence type="ECO:0000256" key="1">
    <source>
        <dbReference type="SAM" id="Phobius"/>
    </source>
</evidence>
<feature type="transmembrane region" description="Helical" evidence="1">
    <location>
        <begin position="237"/>
        <end position="254"/>
    </location>
</feature>
<feature type="transmembrane region" description="Helical" evidence="1">
    <location>
        <begin position="38"/>
        <end position="56"/>
    </location>
</feature>
<dbReference type="SUPFAM" id="SSF103481">
    <property type="entry name" value="Multidrug resistance efflux transporter EmrE"/>
    <property type="match status" value="2"/>
</dbReference>